<dbReference type="RefSeq" id="XP_006816038.1">
    <property type="nucleotide sequence ID" value="XM_006815975.1"/>
</dbReference>
<reference evidence="5" key="1">
    <citation type="submission" date="2025-08" db="UniProtKB">
        <authorList>
            <consortium name="RefSeq"/>
        </authorList>
    </citation>
    <scope>IDENTIFICATION</scope>
    <source>
        <tissue evidence="5">Testes</tissue>
    </source>
</reference>
<keyword evidence="1" id="KW-1015">Disulfide bond</keyword>
<proteinExistence type="predicted"/>
<keyword evidence="4" id="KW-1185">Reference proteome</keyword>
<dbReference type="Proteomes" id="UP000694865">
    <property type="component" value="Unplaced"/>
</dbReference>
<sequence length="219" mass="24337">TITVTVDISEGGKAESVSRTMTTACPCNPASETGDPHYSTFDNNTFTYQGPCGYIVSKDACDGGTPTFEICATNSGREGQTDPRFVTGVHVKTESDELLLSRHTVLWNGEVVDKSIPKLSTDYKLLTYTSIDGRFVLFHTEYLWWIEVLTRTLHVYLHQDSPLHGNICGMFGNADGSPFNDMVLPDGTSTEDQNVFGYAWECENSCYYKELLDDLGRLK</sequence>
<protein>
    <submittedName>
        <fullName evidence="5">Zonadhesin-like</fullName>
    </submittedName>
</protein>
<evidence type="ECO:0000256" key="2">
    <source>
        <dbReference type="ARBA" id="ARBA00023180"/>
    </source>
</evidence>
<dbReference type="InterPro" id="IPR001846">
    <property type="entry name" value="VWF_type-D"/>
</dbReference>
<dbReference type="PROSITE" id="PS51233">
    <property type="entry name" value="VWFD"/>
    <property type="match status" value="1"/>
</dbReference>
<keyword evidence="2" id="KW-0325">Glycoprotein</keyword>
<evidence type="ECO:0000313" key="4">
    <source>
        <dbReference type="Proteomes" id="UP000694865"/>
    </source>
</evidence>
<name>A0ABM0M7P7_SACKO</name>
<evidence type="ECO:0000259" key="3">
    <source>
        <dbReference type="PROSITE" id="PS51233"/>
    </source>
</evidence>
<dbReference type="Pfam" id="PF00094">
    <property type="entry name" value="VWD"/>
    <property type="match status" value="1"/>
</dbReference>
<feature type="non-terminal residue" evidence="5">
    <location>
        <position position="1"/>
    </location>
</feature>
<evidence type="ECO:0000313" key="5">
    <source>
        <dbReference type="RefSeq" id="XP_006816038.1"/>
    </source>
</evidence>
<organism evidence="4 5">
    <name type="scientific">Saccoglossus kowalevskii</name>
    <name type="common">Acorn worm</name>
    <dbReference type="NCBI Taxonomy" id="10224"/>
    <lineage>
        <taxon>Eukaryota</taxon>
        <taxon>Metazoa</taxon>
        <taxon>Hemichordata</taxon>
        <taxon>Enteropneusta</taxon>
        <taxon>Harrimaniidae</taxon>
        <taxon>Saccoglossus</taxon>
    </lineage>
</organism>
<dbReference type="SMART" id="SM00216">
    <property type="entry name" value="VWD"/>
    <property type="match status" value="1"/>
</dbReference>
<gene>
    <name evidence="5" type="primary">LOC102806777</name>
</gene>
<evidence type="ECO:0000256" key="1">
    <source>
        <dbReference type="ARBA" id="ARBA00023157"/>
    </source>
</evidence>
<dbReference type="GeneID" id="102806777"/>
<dbReference type="PANTHER" id="PTHR11339">
    <property type="entry name" value="EXTRACELLULAR MATRIX GLYCOPROTEIN RELATED"/>
    <property type="match status" value="1"/>
</dbReference>
<feature type="domain" description="VWFD" evidence="3">
    <location>
        <begin position="28"/>
        <end position="207"/>
    </location>
</feature>
<accession>A0ABM0M7P7</accession>
<dbReference type="InterPro" id="IPR050780">
    <property type="entry name" value="Mucin_vWF_Thrombospondin_sf"/>
</dbReference>